<dbReference type="PROSITE" id="PS00653">
    <property type="entry name" value="GLYCOSYL_HYDROL_F1_2"/>
    <property type="match status" value="1"/>
</dbReference>
<dbReference type="RefSeq" id="WP_068622035.1">
    <property type="nucleotide sequence ID" value="NZ_FJNB01000005.1"/>
</dbReference>
<evidence type="ECO:0000256" key="2">
    <source>
        <dbReference type="ARBA" id="ARBA00022801"/>
    </source>
</evidence>
<reference evidence="5 7" key="1">
    <citation type="submission" date="2016-02" db="EMBL/GenBank/DDBJ databases">
        <authorList>
            <person name="Wen L."/>
            <person name="He K."/>
            <person name="Yang H."/>
        </authorList>
    </citation>
    <scope>NUCLEOTIDE SEQUENCE [LARGE SCALE GENOMIC DNA]</scope>
    <source>
        <strain evidence="5">Trichococcus_R210</strain>
    </source>
</reference>
<dbReference type="Gene3D" id="3.20.20.80">
    <property type="entry name" value="Glycosidases"/>
    <property type="match status" value="1"/>
</dbReference>
<evidence type="ECO:0000313" key="5">
    <source>
        <dbReference type="EMBL" id="CZQ91140.1"/>
    </source>
</evidence>
<keyword evidence="3" id="KW-0326">Glycosidase</keyword>
<dbReference type="STRING" id="640938.TR210_930"/>
<keyword evidence="8" id="KW-1185">Reference proteome</keyword>
<comment type="similarity">
    <text evidence="1 4">Belongs to the glycosyl hydrolase 1 family.</text>
</comment>
<dbReference type="InterPro" id="IPR001360">
    <property type="entry name" value="Glyco_hydro_1"/>
</dbReference>
<dbReference type="FunFam" id="3.20.20.80:FF:000004">
    <property type="entry name" value="Beta-glucosidase 6-phospho-beta-glucosidase"/>
    <property type="match status" value="1"/>
</dbReference>
<dbReference type="PRINTS" id="PR00131">
    <property type="entry name" value="GLHYDRLASE1"/>
</dbReference>
<protein>
    <submittedName>
        <fullName evidence="6">6-phospho-beta-glucosidase</fullName>
    </submittedName>
</protein>
<evidence type="ECO:0000256" key="1">
    <source>
        <dbReference type="ARBA" id="ARBA00010838"/>
    </source>
</evidence>
<evidence type="ECO:0000256" key="3">
    <source>
        <dbReference type="ARBA" id="ARBA00023295"/>
    </source>
</evidence>
<reference evidence="6 8" key="2">
    <citation type="submission" date="2016-10" db="EMBL/GenBank/DDBJ databases">
        <authorList>
            <person name="Varghese N."/>
            <person name="Submissions S."/>
        </authorList>
    </citation>
    <scope>NUCLEOTIDE SEQUENCE [LARGE SCALE GENOMIC DNA]</scope>
    <source>
        <strain evidence="6 8">DSM 22150</strain>
    </source>
</reference>
<dbReference type="PANTHER" id="PTHR10353">
    <property type="entry name" value="GLYCOSYL HYDROLASE"/>
    <property type="match status" value="1"/>
</dbReference>
<name>A0A143YKF8_9LACT</name>
<dbReference type="InterPro" id="IPR033132">
    <property type="entry name" value="GH_1_N_CS"/>
</dbReference>
<dbReference type="PANTHER" id="PTHR10353:SF296">
    <property type="entry name" value="6-PHOSPHO-BETA-GLUCOSIDASE"/>
    <property type="match status" value="1"/>
</dbReference>
<evidence type="ECO:0000313" key="8">
    <source>
        <dbReference type="Proteomes" id="UP000199280"/>
    </source>
</evidence>
<dbReference type="Proteomes" id="UP000076878">
    <property type="component" value="Unassembled WGS sequence"/>
</dbReference>
<dbReference type="Proteomes" id="UP000199280">
    <property type="component" value="Unassembled WGS sequence"/>
</dbReference>
<gene>
    <name evidence="6" type="ORF">SAMN05216375_10361</name>
    <name evidence="5" type="ORF">TR210_930</name>
</gene>
<keyword evidence="2" id="KW-0378">Hydrolase</keyword>
<dbReference type="Pfam" id="PF00232">
    <property type="entry name" value="Glyco_hydro_1"/>
    <property type="match status" value="1"/>
</dbReference>
<dbReference type="EMBL" id="FJNB01000005">
    <property type="protein sequence ID" value="CZQ91140.1"/>
    <property type="molecule type" value="Genomic_DNA"/>
</dbReference>
<evidence type="ECO:0000313" key="6">
    <source>
        <dbReference type="EMBL" id="SEI73494.1"/>
    </source>
</evidence>
<sequence>MSVSNIKKEGIFPNKFLWGGATAANQFEGGWNEGGKGESIADHMTGGSAISPRKFTKQIAHDEHYPSHEAVDFYSRYKEDIQLLGEMGFKIFRMSINWTRIYPNGDESVPNAQGLDFYKKVFLECKKYGIEPLVTISHYEMPFALSANYGGWLNRKCIEFYLKFCETIFTEFKGMVKYWITFNEMNCMQYSFGEYLSGGFIPEEDGPLDLFIPDTKEALSKRYRALHNQLVASAKAVNLAHSLDPENKIGCMLASSCIYPMTCNPKDILEAQKMVQLRNYYCGDVLVRGEYPFFAERFWEENDINLSVEDEDFETLRTGTVDYFSFSYYMSGCMSADPDILKSGGNVFASVNNPYLSASDWGWQIDPEGLRYYLNEIYGRYRIPIMIVENGLGAYDKVDDDGEIHDQYRIDYLKAHIEQMAEAIKDGVDLIGYTAWGCIDLISASTGEMDKRYGFVYVDTDNDGSGSFTRIKKDSFHWYKKVIETNGEDL</sequence>
<proteinExistence type="inferred from homology"/>
<organism evidence="5 7">
    <name type="scientific">Trichococcus ilyis</name>
    <dbReference type="NCBI Taxonomy" id="640938"/>
    <lineage>
        <taxon>Bacteria</taxon>
        <taxon>Bacillati</taxon>
        <taxon>Bacillota</taxon>
        <taxon>Bacilli</taxon>
        <taxon>Lactobacillales</taxon>
        <taxon>Carnobacteriaceae</taxon>
        <taxon>Trichococcus</taxon>
    </lineage>
</organism>
<dbReference type="GO" id="GO:0005829">
    <property type="term" value="C:cytosol"/>
    <property type="evidence" value="ECO:0007669"/>
    <property type="project" value="TreeGrafter"/>
</dbReference>
<dbReference type="SUPFAM" id="SSF51445">
    <property type="entry name" value="(Trans)glycosidases"/>
    <property type="match status" value="1"/>
</dbReference>
<accession>A0A143YKF8</accession>
<dbReference type="OrthoDB" id="1637462at2"/>
<dbReference type="InterPro" id="IPR017853">
    <property type="entry name" value="GH"/>
</dbReference>
<evidence type="ECO:0000256" key="4">
    <source>
        <dbReference type="RuleBase" id="RU003690"/>
    </source>
</evidence>
<dbReference type="AlphaFoldDB" id="A0A143YKF8"/>
<evidence type="ECO:0000313" key="7">
    <source>
        <dbReference type="Proteomes" id="UP000076878"/>
    </source>
</evidence>
<dbReference type="GO" id="GO:0016052">
    <property type="term" value="P:carbohydrate catabolic process"/>
    <property type="evidence" value="ECO:0007669"/>
    <property type="project" value="TreeGrafter"/>
</dbReference>
<dbReference type="EMBL" id="FNYT01000003">
    <property type="protein sequence ID" value="SEI73494.1"/>
    <property type="molecule type" value="Genomic_DNA"/>
</dbReference>
<dbReference type="GO" id="GO:0008422">
    <property type="term" value="F:beta-glucosidase activity"/>
    <property type="evidence" value="ECO:0007669"/>
    <property type="project" value="TreeGrafter"/>
</dbReference>